<evidence type="ECO:0000313" key="3">
    <source>
        <dbReference type="Proteomes" id="UP000594042"/>
    </source>
</evidence>
<evidence type="ECO:0000259" key="1">
    <source>
        <dbReference type="SMART" id="SM00245"/>
    </source>
</evidence>
<feature type="domain" description="Tail specific protease" evidence="1">
    <location>
        <begin position="116"/>
        <end position="321"/>
    </location>
</feature>
<dbReference type="Proteomes" id="UP000594042">
    <property type="component" value="Chromosome"/>
</dbReference>
<dbReference type="Pfam" id="PF14684">
    <property type="entry name" value="Tricorn_C1"/>
    <property type="match status" value="1"/>
</dbReference>
<sequence length="348" mass="39967">MNRYLLICRLCMLWLLFVVVTGLSSCRDIDTFADNPEGNFEALWSLIDERYCFFEYKNIDWDDIYWKYKPRINNTMTDEELFNVLADMLAELKDGHVNLTSPFNMARYWDWYESHPTNFDMEVIEKYYLNRPDYQIAGGIKYRILPNTNIGYMYYESFSSGVGESNLDYILAAFSSCDAIIIDVRSNSGGMLTNVDRIASRFTNEDLVVGYIRHKTGPRHNQFSDYYPLTLKTAPSNRIHYQKPVAVLTNRRCYSATNQFVSVMTMLPNVVQVGDTTGGGSGFPLSSELPNGWSVRFSSSPIYNANKKQIEFGIGPYPENKAYVGDYPLTQDGIIERAIEILNKKVAQ</sequence>
<evidence type="ECO:0000313" key="2">
    <source>
        <dbReference type="EMBL" id="BCI63512.1"/>
    </source>
</evidence>
<protein>
    <submittedName>
        <fullName evidence="2">Peptidase S41</fullName>
    </submittedName>
</protein>
<dbReference type="InterPro" id="IPR029045">
    <property type="entry name" value="ClpP/crotonase-like_dom_sf"/>
</dbReference>
<dbReference type="Pfam" id="PF03572">
    <property type="entry name" value="Peptidase_S41"/>
    <property type="match status" value="1"/>
</dbReference>
<dbReference type="Gene3D" id="3.30.750.44">
    <property type="match status" value="1"/>
</dbReference>
<dbReference type="EMBL" id="AP023322">
    <property type="protein sequence ID" value="BCI63512.1"/>
    <property type="molecule type" value="Genomic_DNA"/>
</dbReference>
<dbReference type="SUPFAM" id="SSF52096">
    <property type="entry name" value="ClpP/crotonase"/>
    <property type="match status" value="1"/>
</dbReference>
<dbReference type="CDD" id="cd07563">
    <property type="entry name" value="Peptidase_S41_IRBP"/>
    <property type="match status" value="1"/>
</dbReference>
<dbReference type="PROSITE" id="PS51257">
    <property type="entry name" value="PROKAR_LIPOPROTEIN"/>
    <property type="match status" value="1"/>
</dbReference>
<keyword evidence="3" id="KW-1185">Reference proteome</keyword>
<gene>
    <name evidence="2" type="ORF">Cop2CBH44_18650</name>
</gene>
<dbReference type="GO" id="GO:0008236">
    <property type="term" value="F:serine-type peptidase activity"/>
    <property type="evidence" value="ECO:0007669"/>
    <property type="project" value="InterPro"/>
</dbReference>
<dbReference type="InterPro" id="IPR028204">
    <property type="entry name" value="Tricorn_C1"/>
</dbReference>
<proteinExistence type="predicted"/>
<dbReference type="Gene3D" id="3.90.226.10">
    <property type="entry name" value="2-enoyl-CoA Hydratase, Chain A, domain 1"/>
    <property type="match status" value="1"/>
</dbReference>
<accession>A0A7G1HXH9</accession>
<dbReference type="PANTHER" id="PTHR11261">
    <property type="entry name" value="INTERPHOTORECEPTOR RETINOID-BINDING PROTEIN"/>
    <property type="match status" value="1"/>
</dbReference>
<dbReference type="GO" id="GO:0006508">
    <property type="term" value="P:proteolysis"/>
    <property type="evidence" value="ECO:0007669"/>
    <property type="project" value="InterPro"/>
</dbReference>
<dbReference type="InterPro" id="IPR005151">
    <property type="entry name" value="Tail-specific_protease"/>
</dbReference>
<organism evidence="2 3">
    <name type="scientific">Coprobacter secundus subsp. similis</name>
    <dbReference type="NCBI Taxonomy" id="2751153"/>
    <lineage>
        <taxon>Bacteria</taxon>
        <taxon>Pseudomonadati</taxon>
        <taxon>Bacteroidota</taxon>
        <taxon>Bacteroidia</taxon>
        <taxon>Bacteroidales</taxon>
        <taxon>Barnesiellaceae</taxon>
        <taxon>Coprobacter</taxon>
    </lineage>
</organism>
<name>A0A7G1HXH9_9BACT</name>
<dbReference type="AlphaFoldDB" id="A0A7G1HXH9"/>
<dbReference type="RefSeq" id="WP_021929517.1">
    <property type="nucleotide sequence ID" value="NZ_AP023322.1"/>
</dbReference>
<dbReference type="PANTHER" id="PTHR11261:SF3">
    <property type="entry name" value="RETINOL-BINDING PROTEIN 3"/>
    <property type="match status" value="1"/>
</dbReference>
<reference evidence="3" key="1">
    <citation type="submission" date="2020-07" db="EMBL/GenBank/DDBJ databases">
        <title>Complete genome sequencing of Coprobacter sp. strain 2CBH44.</title>
        <authorList>
            <person name="Sakamoto M."/>
            <person name="Murakami T."/>
            <person name="Mori H."/>
        </authorList>
    </citation>
    <scope>NUCLEOTIDE SEQUENCE [LARGE SCALE GENOMIC DNA]</scope>
    <source>
        <strain evidence="3">2CBH44</strain>
    </source>
</reference>
<dbReference type="SMART" id="SM00245">
    <property type="entry name" value="TSPc"/>
    <property type="match status" value="1"/>
</dbReference>
<dbReference type="KEGG" id="copr:Cop2CBH44_18650"/>